<evidence type="ECO:0000256" key="4">
    <source>
        <dbReference type="ARBA" id="ARBA00023136"/>
    </source>
</evidence>
<dbReference type="EMBL" id="JBHRYJ010000001">
    <property type="protein sequence ID" value="MFC3675375.1"/>
    <property type="molecule type" value="Genomic_DNA"/>
</dbReference>
<comment type="subcellular location">
    <subcellularLocation>
        <location evidence="1">Membrane</location>
    </subcellularLocation>
</comment>
<sequence length="154" mass="17388">MTDDLLIARAVHVLSIVVWFGGVAFVTFVVLPLARRQPTAEQKLALFEAMEGRFGTIARWAVALAGLSGLWMLRNNDLWYRFAMPAFWWMWAMAGLWLVFAFVLFVAEPLWLHAAFRRRVRTAPEATFAWAFRLHLLLLLAGAVTIAGAVFGAH</sequence>
<feature type="transmembrane region" description="Helical" evidence="5">
    <location>
        <begin position="86"/>
        <end position="107"/>
    </location>
</feature>
<gene>
    <name evidence="7" type="ORF">ACFOOQ_07465</name>
</gene>
<comment type="caution">
    <text evidence="7">The sequence shown here is derived from an EMBL/GenBank/DDBJ whole genome shotgun (WGS) entry which is preliminary data.</text>
</comment>
<dbReference type="Pfam" id="PF13664">
    <property type="entry name" value="DUF4149"/>
    <property type="match status" value="1"/>
</dbReference>
<protein>
    <submittedName>
        <fullName evidence="7">DUF4149 domain-containing protein</fullName>
    </submittedName>
</protein>
<dbReference type="RefSeq" id="WP_379723829.1">
    <property type="nucleotide sequence ID" value="NZ_JBHRYJ010000001.1"/>
</dbReference>
<name>A0ABV7VD71_9PROT</name>
<feature type="transmembrane region" description="Helical" evidence="5">
    <location>
        <begin position="128"/>
        <end position="151"/>
    </location>
</feature>
<organism evidence="7 8">
    <name type="scientific">Ferrovibrio xuzhouensis</name>
    <dbReference type="NCBI Taxonomy" id="1576914"/>
    <lineage>
        <taxon>Bacteria</taxon>
        <taxon>Pseudomonadati</taxon>
        <taxon>Pseudomonadota</taxon>
        <taxon>Alphaproteobacteria</taxon>
        <taxon>Rhodospirillales</taxon>
        <taxon>Rhodospirillaceae</taxon>
        <taxon>Ferrovibrio</taxon>
    </lineage>
</organism>
<reference evidence="8" key="1">
    <citation type="journal article" date="2019" name="Int. J. Syst. Evol. Microbiol.">
        <title>The Global Catalogue of Microorganisms (GCM) 10K type strain sequencing project: providing services to taxonomists for standard genome sequencing and annotation.</title>
        <authorList>
            <consortium name="The Broad Institute Genomics Platform"/>
            <consortium name="The Broad Institute Genome Sequencing Center for Infectious Disease"/>
            <person name="Wu L."/>
            <person name="Ma J."/>
        </authorList>
    </citation>
    <scope>NUCLEOTIDE SEQUENCE [LARGE SCALE GENOMIC DNA]</scope>
    <source>
        <strain evidence="8">KCTC 42182</strain>
    </source>
</reference>
<feature type="transmembrane region" description="Helical" evidence="5">
    <location>
        <begin position="54"/>
        <end position="74"/>
    </location>
</feature>
<keyword evidence="2 5" id="KW-0812">Transmembrane</keyword>
<evidence type="ECO:0000259" key="6">
    <source>
        <dbReference type="Pfam" id="PF13664"/>
    </source>
</evidence>
<evidence type="ECO:0000256" key="1">
    <source>
        <dbReference type="ARBA" id="ARBA00004370"/>
    </source>
</evidence>
<evidence type="ECO:0000313" key="7">
    <source>
        <dbReference type="EMBL" id="MFC3675375.1"/>
    </source>
</evidence>
<accession>A0ABV7VD71</accession>
<evidence type="ECO:0000256" key="5">
    <source>
        <dbReference type="SAM" id="Phobius"/>
    </source>
</evidence>
<feature type="transmembrane region" description="Helical" evidence="5">
    <location>
        <begin position="6"/>
        <end position="33"/>
    </location>
</feature>
<keyword evidence="3 5" id="KW-1133">Transmembrane helix</keyword>
<evidence type="ECO:0000313" key="8">
    <source>
        <dbReference type="Proteomes" id="UP001595711"/>
    </source>
</evidence>
<evidence type="ECO:0000256" key="2">
    <source>
        <dbReference type="ARBA" id="ARBA00022692"/>
    </source>
</evidence>
<dbReference type="Proteomes" id="UP001595711">
    <property type="component" value="Unassembled WGS sequence"/>
</dbReference>
<keyword evidence="4 5" id="KW-0472">Membrane</keyword>
<dbReference type="InterPro" id="IPR025423">
    <property type="entry name" value="TMEM205-like"/>
</dbReference>
<evidence type="ECO:0000256" key="3">
    <source>
        <dbReference type="ARBA" id="ARBA00022989"/>
    </source>
</evidence>
<proteinExistence type="predicted"/>
<feature type="domain" description="TMEM205-like" evidence="6">
    <location>
        <begin position="14"/>
        <end position="118"/>
    </location>
</feature>
<keyword evidence="8" id="KW-1185">Reference proteome</keyword>